<reference evidence="1" key="1">
    <citation type="submission" date="2022-08" db="EMBL/GenBank/DDBJ databases">
        <title>Genome Sequence of Fusarium decemcellulare.</title>
        <authorList>
            <person name="Buettner E."/>
        </authorList>
    </citation>
    <scope>NUCLEOTIDE SEQUENCE</scope>
    <source>
        <strain evidence="1">Babe19</strain>
    </source>
</reference>
<accession>A0ACC1RW38</accession>
<protein>
    <submittedName>
        <fullName evidence="1">Uncharacterized protein</fullName>
    </submittedName>
</protein>
<sequence>MPPRSGTSWALLHVREGQASGYFALIVPAFVTLPAHPSCQTANLLGMSSSKPIAPMRELVPDAAVRPLQVISLHRGPGDWFEEEPRPDQSCLRLCDFVGSFIVDADMVLSLSPYKAMIEAMRQFYERLEQEDLQDMPMSLTIDSIQGQEGTMCTAETVGPGFTSDEHYLDLMPSRHKSALVIVGDINDVDGEGNFVNRLGEDGRISPLEFFKGSGWPVYRLRTQLRMAEGQFELCRTTVYSGSDVPYTYGPGSQVSLEAHSIGLTRSRLPSASYANSSSPSRWTPPRPFFSRLIKQ</sequence>
<comment type="caution">
    <text evidence="1">The sequence shown here is derived from an EMBL/GenBank/DDBJ whole genome shotgun (WGS) entry which is preliminary data.</text>
</comment>
<keyword evidence="2" id="KW-1185">Reference proteome</keyword>
<name>A0ACC1RW38_9HYPO</name>
<dbReference type="Proteomes" id="UP001148629">
    <property type="component" value="Unassembled WGS sequence"/>
</dbReference>
<evidence type="ECO:0000313" key="2">
    <source>
        <dbReference type="Proteomes" id="UP001148629"/>
    </source>
</evidence>
<dbReference type="EMBL" id="JANRMS010001639">
    <property type="protein sequence ID" value="KAJ3526963.1"/>
    <property type="molecule type" value="Genomic_DNA"/>
</dbReference>
<organism evidence="1 2">
    <name type="scientific">Fusarium decemcellulare</name>
    <dbReference type="NCBI Taxonomy" id="57161"/>
    <lineage>
        <taxon>Eukaryota</taxon>
        <taxon>Fungi</taxon>
        <taxon>Dikarya</taxon>
        <taxon>Ascomycota</taxon>
        <taxon>Pezizomycotina</taxon>
        <taxon>Sordariomycetes</taxon>
        <taxon>Hypocreomycetidae</taxon>
        <taxon>Hypocreales</taxon>
        <taxon>Nectriaceae</taxon>
        <taxon>Fusarium</taxon>
        <taxon>Fusarium decemcellulare species complex</taxon>
    </lineage>
</organism>
<gene>
    <name evidence="1" type="ORF">NM208_g10940</name>
</gene>
<evidence type="ECO:0000313" key="1">
    <source>
        <dbReference type="EMBL" id="KAJ3526963.1"/>
    </source>
</evidence>
<proteinExistence type="predicted"/>